<dbReference type="InterPro" id="IPR029071">
    <property type="entry name" value="Ubiquitin-like_domsf"/>
</dbReference>
<dbReference type="SUPFAM" id="SSF54236">
    <property type="entry name" value="Ubiquitin-like"/>
    <property type="match status" value="1"/>
</dbReference>
<reference evidence="2" key="1">
    <citation type="journal article" date="2020" name="Nature">
        <title>Giant virus diversity and host interactions through global metagenomics.</title>
        <authorList>
            <person name="Schulz F."/>
            <person name="Roux S."/>
            <person name="Paez-Espino D."/>
            <person name="Jungbluth S."/>
            <person name="Walsh D.A."/>
            <person name="Denef V.J."/>
            <person name="McMahon K.D."/>
            <person name="Konstantinidis K.T."/>
            <person name="Eloe-Fadrosh E.A."/>
            <person name="Kyrpides N.C."/>
            <person name="Woyke T."/>
        </authorList>
    </citation>
    <scope>NUCLEOTIDE SEQUENCE</scope>
    <source>
        <strain evidence="2">GVMAG-M-3300026093-6</strain>
    </source>
</reference>
<dbReference type="InterPro" id="IPR000626">
    <property type="entry name" value="Ubiquitin-like_dom"/>
</dbReference>
<dbReference type="Pfam" id="PF00240">
    <property type="entry name" value="ubiquitin"/>
    <property type="match status" value="1"/>
</dbReference>
<dbReference type="AlphaFoldDB" id="A0A6C0JCT2"/>
<protein>
    <recommendedName>
        <fullName evidence="1">Ubiquitin-like domain-containing protein</fullName>
    </recommendedName>
</protein>
<dbReference type="Gene3D" id="3.10.20.90">
    <property type="entry name" value="Phosphatidylinositol 3-kinase Catalytic Subunit, Chain A, domain 1"/>
    <property type="match status" value="1"/>
</dbReference>
<feature type="domain" description="Ubiquitin-like" evidence="1">
    <location>
        <begin position="6"/>
        <end position="87"/>
    </location>
</feature>
<dbReference type="CDD" id="cd17039">
    <property type="entry name" value="Ubl_ubiquitin_like"/>
    <property type="match status" value="1"/>
</dbReference>
<evidence type="ECO:0000259" key="1">
    <source>
        <dbReference type="SMART" id="SM00213"/>
    </source>
</evidence>
<evidence type="ECO:0000313" key="2">
    <source>
        <dbReference type="EMBL" id="QHU03419.1"/>
    </source>
</evidence>
<proteinExistence type="predicted"/>
<sequence>MDSNTFNIFVKHDKSYTLDVTNNMSINKLKELISKKIKIPVRFFYISHASKIIDSLENIINNTTIFDYNIDKDYHISKDCTIYVNVSPHNNILKNLGHFMYKNDCRILDMDVNSESIKLEFKINKNQ</sequence>
<dbReference type="EMBL" id="MN740377">
    <property type="protein sequence ID" value="QHU03419.1"/>
    <property type="molecule type" value="Genomic_DNA"/>
</dbReference>
<organism evidence="2">
    <name type="scientific">viral metagenome</name>
    <dbReference type="NCBI Taxonomy" id="1070528"/>
    <lineage>
        <taxon>unclassified sequences</taxon>
        <taxon>metagenomes</taxon>
        <taxon>organismal metagenomes</taxon>
    </lineage>
</organism>
<accession>A0A6C0JCT2</accession>
<name>A0A6C0JCT2_9ZZZZ</name>
<dbReference type="SMART" id="SM00213">
    <property type="entry name" value="UBQ"/>
    <property type="match status" value="1"/>
</dbReference>